<dbReference type="InterPro" id="IPR036938">
    <property type="entry name" value="PAP2/HPO_sf"/>
</dbReference>
<feature type="transmembrane region" description="Helical" evidence="1">
    <location>
        <begin position="119"/>
        <end position="139"/>
    </location>
</feature>
<feature type="transmembrane region" description="Helical" evidence="1">
    <location>
        <begin position="204"/>
        <end position="222"/>
    </location>
</feature>
<evidence type="ECO:0000256" key="1">
    <source>
        <dbReference type="SAM" id="Phobius"/>
    </source>
</evidence>
<keyword evidence="1" id="KW-1133">Transmembrane helix</keyword>
<dbReference type="Proteomes" id="UP000297031">
    <property type="component" value="Chromosome"/>
</dbReference>
<feature type="signal peptide" evidence="2">
    <location>
        <begin position="1"/>
        <end position="30"/>
    </location>
</feature>
<feature type="transmembrane region" description="Helical" evidence="1">
    <location>
        <begin position="54"/>
        <end position="76"/>
    </location>
</feature>
<feature type="domain" description="Phosphatidic acid phosphatase type 2/haloperoxidase" evidence="3">
    <location>
        <begin position="119"/>
        <end position="219"/>
    </location>
</feature>
<dbReference type="SMART" id="SM00014">
    <property type="entry name" value="acidPPc"/>
    <property type="match status" value="1"/>
</dbReference>
<accession>A0A4P7VPE2</accession>
<evidence type="ECO:0000313" key="5">
    <source>
        <dbReference type="Proteomes" id="UP000297031"/>
    </source>
</evidence>
<evidence type="ECO:0000256" key="2">
    <source>
        <dbReference type="SAM" id="SignalP"/>
    </source>
</evidence>
<dbReference type="EMBL" id="CP039393">
    <property type="protein sequence ID" value="QCD34649.1"/>
    <property type="molecule type" value="Genomic_DNA"/>
</dbReference>
<organism evidence="4 5">
    <name type="scientific">Muribaculum gordoncarteri</name>
    <dbReference type="NCBI Taxonomy" id="2530390"/>
    <lineage>
        <taxon>Bacteria</taxon>
        <taxon>Pseudomonadati</taxon>
        <taxon>Bacteroidota</taxon>
        <taxon>Bacteroidia</taxon>
        <taxon>Bacteroidales</taxon>
        <taxon>Muribaculaceae</taxon>
        <taxon>Muribaculum</taxon>
    </lineage>
</organism>
<name>A0A4P7VPE2_9BACT</name>
<dbReference type="InterPro" id="IPR000326">
    <property type="entry name" value="PAP2/HPO"/>
</dbReference>
<evidence type="ECO:0000259" key="3">
    <source>
        <dbReference type="SMART" id="SM00014"/>
    </source>
</evidence>
<dbReference type="Gene3D" id="1.20.144.10">
    <property type="entry name" value="Phosphatidic acid phosphatase type 2/haloperoxidase"/>
    <property type="match status" value="1"/>
</dbReference>
<sequence>MMTHNCWSSRSIKCILMALALLWTSTSAYSQSEAVDSVTLSSRRVDDNPYRFSLGQLAVPAVLIGVGAAGLSGTWLKHSGSSGGTQAPDNIARFVPLAAMYGLRLCGVKGRHNYVDMTIVSATAYAIMGVTVASVKGIVRSERPDGSDMRSFPSGHAAAAFVGAELLRREYWNVSPWIGVGGYAVAVGTAALRLHHGRHWINDVLAGAGVGILSAQAAYWLYPVISHALFPRRDNTNKMAVTLAPCWYGRGGGIACAMTF</sequence>
<keyword evidence="5" id="KW-1185">Reference proteome</keyword>
<dbReference type="AlphaFoldDB" id="A0A4P7VPE2"/>
<evidence type="ECO:0000313" key="4">
    <source>
        <dbReference type="EMBL" id="QCD34649.1"/>
    </source>
</evidence>
<dbReference type="Pfam" id="PF01569">
    <property type="entry name" value="PAP2"/>
    <property type="match status" value="1"/>
</dbReference>
<reference evidence="4 5" key="1">
    <citation type="submission" date="2019-02" db="EMBL/GenBank/DDBJ databases">
        <title>Isolation and identification of novel species under the genus Muribaculum.</title>
        <authorList>
            <person name="Miyake S."/>
            <person name="Ding Y."/>
            <person name="Low A."/>
            <person name="Soh M."/>
            <person name="Seedorf H."/>
        </authorList>
    </citation>
    <scope>NUCLEOTIDE SEQUENCE [LARGE SCALE GENOMIC DNA]</scope>
    <source>
        <strain evidence="4 5">TLL-A4</strain>
    </source>
</reference>
<dbReference type="OrthoDB" id="9773582at2"/>
<proteinExistence type="predicted"/>
<protein>
    <submittedName>
        <fullName evidence="4">Phosphatase PAP2 family protein</fullName>
    </submittedName>
</protein>
<gene>
    <name evidence="4" type="ORF">E7746_01550</name>
</gene>
<keyword evidence="1" id="KW-0472">Membrane</keyword>
<feature type="transmembrane region" description="Helical" evidence="1">
    <location>
        <begin position="174"/>
        <end position="192"/>
    </location>
</feature>
<dbReference type="KEGG" id="mgod:E7746_01550"/>
<feature type="chain" id="PRO_5020902377" evidence="2">
    <location>
        <begin position="31"/>
        <end position="260"/>
    </location>
</feature>
<dbReference type="SUPFAM" id="SSF48317">
    <property type="entry name" value="Acid phosphatase/Vanadium-dependent haloperoxidase"/>
    <property type="match status" value="1"/>
</dbReference>
<keyword evidence="1" id="KW-0812">Transmembrane</keyword>
<keyword evidence="2" id="KW-0732">Signal</keyword>